<reference evidence="12 13" key="1">
    <citation type="submission" date="2021-06" db="EMBL/GenBank/DDBJ databases">
        <title>Genome sequence of Babesia caballi.</title>
        <authorList>
            <person name="Yamagishi J."/>
            <person name="Kidaka T."/>
            <person name="Ochi A."/>
        </authorList>
    </citation>
    <scope>NUCLEOTIDE SEQUENCE [LARGE SCALE GENOMIC DNA]</scope>
    <source>
        <strain evidence="12">USDA-D6B2</strain>
    </source>
</reference>
<feature type="region of interest" description="Disordered" evidence="9">
    <location>
        <begin position="1"/>
        <end position="24"/>
    </location>
</feature>
<dbReference type="EMBL" id="BPLF01000005">
    <property type="protein sequence ID" value="GIX65789.1"/>
    <property type="molecule type" value="Genomic_DNA"/>
</dbReference>
<evidence type="ECO:0000313" key="12">
    <source>
        <dbReference type="EMBL" id="GIX65789.1"/>
    </source>
</evidence>
<feature type="domain" description="Peptidase M16 C-terminal" evidence="11">
    <location>
        <begin position="283"/>
        <end position="471"/>
    </location>
</feature>
<dbReference type="InterPro" id="IPR011765">
    <property type="entry name" value="Pept_M16_N"/>
</dbReference>
<evidence type="ECO:0000256" key="3">
    <source>
        <dbReference type="ARBA" id="ARBA00022670"/>
    </source>
</evidence>
<dbReference type="InterPro" id="IPR007863">
    <property type="entry name" value="Peptidase_M16_C"/>
</dbReference>
<gene>
    <name evidence="12" type="ORF">BcabD6B2_52240</name>
</gene>
<dbReference type="Gene3D" id="3.30.830.10">
    <property type="entry name" value="Metalloenzyme, LuxS/M16 peptidase-like"/>
    <property type="match status" value="3"/>
</dbReference>
<comment type="subcellular location">
    <subcellularLocation>
        <location evidence="2">Mitochondrion</location>
    </subcellularLocation>
</comment>
<keyword evidence="7" id="KW-0482">Metalloprotease</keyword>
<keyword evidence="13" id="KW-1185">Reference proteome</keyword>
<keyword evidence="5" id="KW-0378">Hydrolase</keyword>
<evidence type="ECO:0000256" key="9">
    <source>
        <dbReference type="SAM" id="MobiDB-lite"/>
    </source>
</evidence>
<dbReference type="SUPFAM" id="SSF63411">
    <property type="entry name" value="LuxS/MPP-like metallohydrolase"/>
    <property type="match status" value="2"/>
</dbReference>
<evidence type="ECO:0000313" key="13">
    <source>
        <dbReference type="Proteomes" id="UP001497744"/>
    </source>
</evidence>
<dbReference type="RefSeq" id="XP_067717858.1">
    <property type="nucleotide sequence ID" value="XM_067861757.1"/>
</dbReference>
<evidence type="ECO:0000256" key="4">
    <source>
        <dbReference type="ARBA" id="ARBA00022723"/>
    </source>
</evidence>
<evidence type="ECO:0000259" key="10">
    <source>
        <dbReference type="Pfam" id="PF00675"/>
    </source>
</evidence>
<evidence type="ECO:0000256" key="6">
    <source>
        <dbReference type="ARBA" id="ARBA00022833"/>
    </source>
</evidence>
<organism evidence="12 13">
    <name type="scientific">Babesia caballi</name>
    <dbReference type="NCBI Taxonomy" id="5871"/>
    <lineage>
        <taxon>Eukaryota</taxon>
        <taxon>Sar</taxon>
        <taxon>Alveolata</taxon>
        <taxon>Apicomplexa</taxon>
        <taxon>Aconoidasida</taxon>
        <taxon>Piroplasmida</taxon>
        <taxon>Babesiidae</taxon>
        <taxon>Babesia</taxon>
    </lineage>
</organism>
<protein>
    <submittedName>
        <fullName evidence="12">Mitochondrial processing peptidase</fullName>
    </submittedName>
</protein>
<evidence type="ECO:0000256" key="8">
    <source>
        <dbReference type="ARBA" id="ARBA00023128"/>
    </source>
</evidence>
<feature type="domain" description="Peptidase M16 N-terminal" evidence="10">
    <location>
        <begin position="228"/>
        <end position="276"/>
    </location>
</feature>
<dbReference type="PANTHER" id="PTHR11851">
    <property type="entry name" value="METALLOPROTEASE"/>
    <property type="match status" value="1"/>
</dbReference>
<dbReference type="GO" id="GO:0004222">
    <property type="term" value="F:metalloendopeptidase activity"/>
    <property type="evidence" value="ECO:0007669"/>
    <property type="project" value="InterPro"/>
</dbReference>
<sequence length="1314" mass="140304">MHGFARRKNIAGAEQRKQMAWRRRHKPACHIRQWSGAAEQWYDRPVPDSEDSAGQSRKSCPLHAKQKRQHPGEMAMSTLRGVATALGRHAYPGLGGGAAAHRASGLAISDAQRGLVRGARAVATATELLKNSKVITNVLNQAPCEITTLKNGLRVASVWMPGNSSTVGVWIDSGSRFETPETNGAAHFLEHMIFKGTSNRSRLQLEEEIEQKGAHLNAYTAREQTGLIEPSQIEAEKHVILREMEEVEKSTEEVIFDRLHMTAFRGSPLGFTILGPVENIQNMKREFLVDYIQKNYTADRMVFCFVGDAEHDKIVQLAEKHFCTIPVGTGVRQLEKPQFVGSELLNRNDNMGPYAHLAVAFEGVSWTNPDSICFMLMQSIIGSYKKSQEGIVPGKVSGNKTVHAIANRMTVGCAEAFSAFNTCYKDTGLFGFYAQCDEVAVDHCVGELMFGVTALSYSVTDEEVERAKRQLMMQFLAMNDSTSTVAEEVARQLIVYGRRMPVAEFLLRLEQIDAEEVKRVAWKYLHDQEVAHVVEAVVVHDGAEAPALGVLAREPVQQQHHALAEAPGVPGEHAHGLVGGDVAVDEVGEGGRRGALAHQAAQLLHRAAVEEAGDELAKVDDGLEDLHELQEVARTQAGQDVGELRAQLAERGVGRRVVASGDAGDEAAEEVLHAASALQHVGEVGHFVATHVDPAHAPGELEGAVAAATVPGVLAPADGEHLEGALQQKLQAEAGDVGVAGELLVLEDEGEGKGELGHVNVEAVVCVALKVVERGGRGVGGEVGHGEVVADAAQVAAEVVLAGQLAHQPGAGVDGSDQGGEALHSHENGPERAFGAELAEEAGDVDVALQMRASLHLRVVHAAAADLEAELGQGRRHELGHLARGEAVVVLDAPDEKEAVAVVDLSEEYPLQQHLEVGDHALAQELVVELTPHRVAAAAVEVEHAVDREARRSIQREAKQAHAGVRLLDPDVEAAKAEGVVGAARDEHVDQVVVLVNLVHDPLVEGLRYQALGGPRVDDGVVEVAEGAGALGQLAHGPGDLEASGEGEAAVDPALDEAAFDALEDEEDVGNEVCLCDLGELEAVRHDPGGEGGGGARIGLRVWIRFGGVQKKLQAGRQPLEALHPGVNHGLEAAERDTNVVDAEMLQLPRDAIRVDLQHLQVGALAQQPHRGLLQVALQLAVQAHDVAGRARGACAALALAPRRRESRGEVQAVEIVEQDVVLADLGEAVGEAQHLAGQDSAAVAGLRLGTASPVRGHRAQTSVQTNYARRGPAKFLAEMCGATHCRRRRVTARGECAYSLPPVMKAKFKASER</sequence>
<dbReference type="InterPro" id="IPR011249">
    <property type="entry name" value="Metalloenz_LuxS/M16"/>
</dbReference>
<dbReference type="Proteomes" id="UP001497744">
    <property type="component" value="Unassembled WGS sequence"/>
</dbReference>
<feature type="region of interest" description="Disordered" evidence="9">
    <location>
        <begin position="42"/>
        <end position="74"/>
    </location>
</feature>
<dbReference type="InterPro" id="IPR050361">
    <property type="entry name" value="MPP/UQCRC_Complex"/>
</dbReference>
<keyword evidence="6" id="KW-0862">Zinc</keyword>
<evidence type="ECO:0000256" key="5">
    <source>
        <dbReference type="ARBA" id="ARBA00022801"/>
    </source>
</evidence>
<evidence type="ECO:0000256" key="1">
    <source>
        <dbReference type="ARBA" id="ARBA00001947"/>
    </source>
</evidence>
<evidence type="ECO:0000259" key="11">
    <source>
        <dbReference type="Pfam" id="PF05193"/>
    </source>
</evidence>
<proteinExistence type="predicted"/>
<keyword evidence="8" id="KW-0496">Mitochondrion</keyword>
<evidence type="ECO:0000256" key="2">
    <source>
        <dbReference type="ARBA" id="ARBA00004173"/>
    </source>
</evidence>
<comment type="caution">
    <text evidence="12">The sequence shown here is derived from an EMBL/GenBank/DDBJ whole genome shotgun (WGS) entry which is preliminary data.</text>
</comment>
<feature type="region of interest" description="Disordered" evidence="9">
    <location>
        <begin position="808"/>
        <end position="828"/>
    </location>
</feature>
<evidence type="ECO:0000256" key="7">
    <source>
        <dbReference type="ARBA" id="ARBA00023049"/>
    </source>
</evidence>
<dbReference type="Pfam" id="PF00675">
    <property type="entry name" value="Peptidase_M16"/>
    <property type="match status" value="2"/>
</dbReference>
<dbReference type="GO" id="GO:0046872">
    <property type="term" value="F:metal ion binding"/>
    <property type="evidence" value="ECO:0007669"/>
    <property type="project" value="UniProtKB-KW"/>
</dbReference>
<dbReference type="GO" id="GO:0006508">
    <property type="term" value="P:proteolysis"/>
    <property type="evidence" value="ECO:0007669"/>
    <property type="project" value="UniProtKB-KW"/>
</dbReference>
<dbReference type="PROSITE" id="PS00143">
    <property type="entry name" value="INSULINASE"/>
    <property type="match status" value="1"/>
</dbReference>
<name>A0AAV4M4P3_BABCB</name>
<feature type="domain" description="Peptidase M16 N-terminal" evidence="10">
    <location>
        <begin position="155"/>
        <end position="225"/>
    </location>
</feature>
<dbReference type="GeneID" id="94197270"/>
<keyword evidence="4" id="KW-0479">Metal-binding</keyword>
<dbReference type="PANTHER" id="PTHR11851:SF149">
    <property type="entry name" value="GH01077P"/>
    <property type="match status" value="1"/>
</dbReference>
<dbReference type="Pfam" id="PF05193">
    <property type="entry name" value="Peptidase_M16_C"/>
    <property type="match status" value="1"/>
</dbReference>
<comment type="cofactor">
    <cofactor evidence="1">
        <name>Zn(2+)</name>
        <dbReference type="ChEBI" id="CHEBI:29105"/>
    </cofactor>
</comment>
<dbReference type="InterPro" id="IPR001431">
    <property type="entry name" value="Pept_M16_Zn_BS"/>
</dbReference>
<keyword evidence="3" id="KW-0645">Protease</keyword>
<accession>A0AAV4M4P3</accession>
<dbReference type="GO" id="GO:0005739">
    <property type="term" value="C:mitochondrion"/>
    <property type="evidence" value="ECO:0007669"/>
    <property type="project" value="UniProtKB-SubCell"/>
</dbReference>